<keyword evidence="10" id="KW-0464">Manganese</keyword>
<evidence type="ECO:0000256" key="11">
    <source>
        <dbReference type="ARBA" id="ARBA00032593"/>
    </source>
</evidence>
<evidence type="ECO:0000259" key="12">
    <source>
        <dbReference type="PROSITE" id="PS50944"/>
    </source>
</evidence>
<sequence length="129" mass="15103">MTKTTPTMEDYIEVIYSLVKNKGYARSADIAEKLEVYPSTVTKMLKKLDVEGYIVYEKYRGIALTENGRKMGEYALTRHELLEDFLRIIGVQEDKIYEEVEGIEHHFGKNSLEKIKELIKYLKENNYKA</sequence>
<evidence type="ECO:0000256" key="4">
    <source>
        <dbReference type="ARBA" id="ARBA00022490"/>
    </source>
</evidence>
<dbReference type="Pfam" id="PF02742">
    <property type="entry name" value="Fe_dep_repr_C"/>
    <property type="match status" value="1"/>
</dbReference>
<keyword evidence="8" id="KW-0010">Activator</keyword>
<evidence type="ECO:0000256" key="6">
    <source>
        <dbReference type="ARBA" id="ARBA00023015"/>
    </source>
</evidence>
<dbReference type="PROSITE" id="PS50944">
    <property type="entry name" value="HTH_DTXR"/>
    <property type="match status" value="1"/>
</dbReference>
<dbReference type="FunFam" id="1.10.10.10:FF:000189">
    <property type="entry name" value="HTH-type transcriptional regulator MntR"/>
    <property type="match status" value="1"/>
</dbReference>
<evidence type="ECO:0000256" key="5">
    <source>
        <dbReference type="ARBA" id="ARBA00022491"/>
    </source>
</evidence>
<keyword evidence="4" id="KW-0963">Cytoplasm</keyword>
<name>A0A2N6SF87_9BACL</name>
<dbReference type="InterPro" id="IPR050536">
    <property type="entry name" value="DtxR_MntR_Metal-Reg"/>
</dbReference>
<keyword evidence="9" id="KW-0804">Transcription</keyword>
<evidence type="ECO:0000256" key="2">
    <source>
        <dbReference type="ARBA" id="ARBA00007871"/>
    </source>
</evidence>
<dbReference type="NCBIfam" id="NF003025">
    <property type="entry name" value="PRK03902.1"/>
    <property type="match status" value="1"/>
</dbReference>
<feature type="domain" description="HTH dtxR-type" evidence="12">
    <location>
        <begin position="1"/>
        <end position="65"/>
    </location>
</feature>
<dbReference type="SMART" id="SM00529">
    <property type="entry name" value="HTH_DTXR"/>
    <property type="match status" value="1"/>
</dbReference>
<dbReference type="GeneID" id="84803280"/>
<keyword evidence="5" id="KW-0678">Repressor</keyword>
<dbReference type="Gene3D" id="1.10.10.10">
    <property type="entry name" value="Winged helix-like DNA-binding domain superfamily/Winged helix DNA-binding domain"/>
    <property type="match status" value="1"/>
</dbReference>
<dbReference type="AlphaFoldDB" id="A0A2N6SF87"/>
<evidence type="ECO:0000256" key="7">
    <source>
        <dbReference type="ARBA" id="ARBA00023125"/>
    </source>
</evidence>
<evidence type="ECO:0000256" key="9">
    <source>
        <dbReference type="ARBA" id="ARBA00023163"/>
    </source>
</evidence>
<dbReference type="OrthoDB" id="9791355at2"/>
<dbReference type="InterPro" id="IPR022689">
    <property type="entry name" value="Iron_dep_repressor"/>
</dbReference>
<dbReference type="SUPFAM" id="SSF46785">
    <property type="entry name" value="Winged helix' DNA-binding domain"/>
    <property type="match status" value="1"/>
</dbReference>
<dbReference type="InterPro" id="IPR036388">
    <property type="entry name" value="WH-like_DNA-bd_sf"/>
</dbReference>
<reference evidence="14 16" key="2">
    <citation type="submission" date="2019-11" db="EMBL/GenBank/DDBJ databases">
        <title>FDA dAtabase for Regulatory Grade micrObial Sequences (FDA-ARGOS): Supporting development and validation of Infectious Disease Dx tests.</title>
        <authorList>
            <person name="Turner S."/>
            <person name="Byrd R."/>
            <person name="Tallon L."/>
            <person name="Sadzewicz L."/>
            <person name="Vavikolanu K."/>
            <person name="Mehta A."/>
            <person name="Aluvathingal J."/>
            <person name="Nadendla S."/>
            <person name="Myers T."/>
            <person name="Yan Y."/>
            <person name="Sichtig H."/>
        </authorList>
    </citation>
    <scope>NUCLEOTIDE SEQUENCE [LARGE SCALE GENOMIC DNA]</scope>
    <source>
        <strain evidence="14 16">FDAARGOS_742</strain>
    </source>
</reference>
<dbReference type="Pfam" id="PF01325">
    <property type="entry name" value="Fe_dep_repress"/>
    <property type="match status" value="1"/>
</dbReference>
<evidence type="ECO:0000256" key="10">
    <source>
        <dbReference type="ARBA" id="ARBA00023211"/>
    </source>
</evidence>
<dbReference type="InterPro" id="IPR036390">
    <property type="entry name" value="WH_DNA-bd_sf"/>
</dbReference>
<proteinExistence type="inferred from homology"/>
<dbReference type="GO" id="GO:0003677">
    <property type="term" value="F:DNA binding"/>
    <property type="evidence" value="ECO:0007669"/>
    <property type="project" value="UniProtKB-KW"/>
</dbReference>
<gene>
    <name evidence="14" type="primary">mntR</name>
    <name evidence="13" type="ORF">CJ218_03975</name>
    <name evidence="14" type="ORF">FOC50_08430</name>
</gene>
<dbReference type="EMBL" id="PNGT01000003">
    <property type="protein sequence ID" value="PMC52606.1"/>
    <property type="molecule type" value="Genomic_DNA"/>
</dbReference>
<keyword evidence="7" id="KW-0238">DNA-binding</keyword>
<evidence type="ECO:0000256" key="3">
    <source>
        <dbReference type="ARBA" id="ARBA00011738"/>
    </source>
</evidence>
<dbReference type="InterPro" id="IPR022687">
    <property type="entry name" value="HTH_DTXR"/>
</dbReference>
<dbReference type="GO" id="GO:0046914">
    <property type="term" value="F:transition metal ion binding"/>
    <property type="evidence" value="ECO:0007669"/>
    <property type="project" value="InterPro"/>
</dbReference>
<evidence type="ECO:0000256" key="8">
    <source>
        <dbReference type="ARBA" id="ARBA00023159"/>
    </source>
</evidence>
<dbReference type="Gene3D" id="1.10.60.10">
    <property type="entry name" value="Iron dependent repressor, metal binding and dimerisation domain"/>
    <property type="match status" value="1"/>
</dbReference>
<evidence type="ECO:0000313" key="15">
    <source>
        <dbReference type="Proteomes" id="UP000235670"/>
    </source>
</evidence>
<dbReference type="GO" id="GO:0046983">
    <property type="term" value="F:protein dimerization activity"/>
    <property type="evidence" value="ECO:0007669"/>
    <property type="project" value="InterPro"/>
</dbReference>
<dbReference type="STRING" id="84135.GCA_001052115_00274"/>
<keyword evidence="6" id="KW-0805">Transcription regulation</keyword>
<evidence type="ECO:0000313" key="13">
    <source>
        <dbReference type="EMBL" id="PMC52606.1"/>
    </source>
</evidence>
<evidence type="ECO:0000313" key="16">
    <source>
        <dbReference type="Proteomes" id="UP000427636"/>
    </source>
</evidence>
<dbReference type="InterPro" id="IPR036421">
    <property type="entry name" value="Fe_dep_repressor_sf"/>
</dbReference>
<dbReference type="PANTHER" id="PTHR33238:SF11">
    <property type="entry name" value="TRANSCRIPTIONAL REGULATOR MNTR"/>
    <property type="match status" value="1"/>
</dbReference>
<keyword evidence="16" id="KW-1185">Reference proteome</keyword>
<reference evidence="13 15" key="1">
    <citation type="submission" date="2017-09" db="EMBL/GenBank/DDBJ databases">
        <title>Bacterial strain isolated from the female urinary microbiota.</title>
        <authorList>
            <person name="Thomas-White K."/>
            <person name="Kumar N."/>
            <person name="Forster S."/>
            <person name="Putonti C."/>
            <person name="Lawley T."/>
            <person name="Wolfe A.J."/>
        </authorList>
    </citation>
    <scope>NUCLEOTIDE SEQUENCE [LARGE SCALE GENOMIC DNA]</scope>
    <source>
        <strain evidence="13 15">UMB0186</strain>
    </source>
</reference>
<protein>
    <recommendedName>
        <fullName evidence="11">Manganese transport regulator</fullName>
    </recommendedName>
</protein>
<dbReference type="SUPFAM" id="SSF47979">
    <property type="entry name" value="Iron-dependent repressor protein, dimerization domain"/>
    <property type="match status" value="1"/>
</dbReference>
<comment type="similarity">
    <text evidence="2">Belongs to the DtxR/MntR family.</text>
</comment>
<dbReference type="Proteomes" id="UP000235670">
    <property type="component" value="Unassembled WGS sequence"/>
</dbReference>
<accession>A0A2N6SF87</accession>
<comment type="subcellular location">
    <subcellularLocation>
        <location evidence="1">Cytoplasm</location>
    </subcellularLocation>
</comment>
<dbReference type="RefSeq" id="WP_006365073.1">
    <property type="nucleotide sequence ID" value="NZ_CAKARP010000028.1"/>
</dbReference>
<evidence type="ECO:0000313" key="14">
    <source>
        <dbReference type="EMBL" id="QGS08291.1"/>
    </source>
</evidence>
<comment type="subunit">
    <text evidence="3">Homodimer.</text>
</comment>
<evidence type="ECO:0000256" key="1">
    <source>
        <dbReference type="ARBA" id="ARBA00004496"/>
    </source>
</evidence>
<dbReference type="InterPro" id="IPR001367">
    <property type="entry name" value="Fe_dep_repressor"/>
</dbReference>
<dbReference type="Proteomes" id="UP000427636">
    <property type="component" value="Chromosome"/>
</dbReference>
<dbReference type="PANTHER" id="PTHR33238">
    <property type="entry name" value="IRON (METAL) DEPENDENT REPRESSOR, DTXR FAMILY"/>
    <property type="match status" value="1"/>
</dbReference>
<dbReference type="GO" id="GO:0003700">
    <property type="term" value="F:DNA-binding transcription factor activity"/>
    <property type="evidence" value="ECO:0007669"/>
    <property type="project" value="InterPro"/>
</dbReference>
<organism evidence="13 15">
    <name type="scientific">Gemella sanguinis</name>
    <dbReference type="NCBI Taxonomy" id="84135"/>
    <lineage>
        <taxon>Bacteria</taxon>
        <taxon>Bacillati</taxon>
        <taxon>Bacillota</taxon>
        <taxon>Bacilli</taxon>
        <taxon>Bacillales</taxon>
        <taxon>Gemellaceae</taxon>
        <taxon>Gemella</taxon>
    </lineage>
</organism>
<dbReference type="GO" id="GO:0005737">
    <property type="term" value="C:cytoplasm"/>
    <property type="evidence" value="ECO:0007669"/>
    <property type="project" value="UniProtKB-SubCell"/>
</dbReference>
<dbReference type="EMBL" id="CP046313">
    <property type="protein sequence ID" value="QGS08291.1"/>
    <property type="molecule type" value="Genomic_DNA"/>
</dbReference>